<keyword evidence="4 8" id="KW-0863">Zinc-finger</keyword>
<proteinExistence type="inferred from homology"/>
<evidence type="ECO:0000256" key="2">
    <source>
        <dbReference type="ARBA" id="ARBA00022723"/>
    </source>
</evidence>
<feature type="compositionally biased region" description="Polar residues" evidence="9">
    <location>
        <begin position="376"/>
        <end position="405"/>
    </location>
</feature>
<dbReference type="EMBL" id="MNPL01000702">
    <property type="protein sequence ID" value="OQR79776.1"/>
    <property type="molecule type" value="Genomic_DNA"/>
</dbReference>
<dbReference type="PANTHER" id="PTHR24388:SF54">
    <property type="entry name" value="PROTEIN ESCARGOT"/>
    <property type="match status" value="1"/>
</dbReference>
<comment type="caution">
    <text evidence="11">The sequence shown here is derived from an EMBL/GenBank/DDBJ whole genome shotgun (WGS) entry which is preliminary data.</text>
</comment>
<dbReference type="STRING" id="418985.A0A1V9Y213"/>
<comment type="similarity">
    <text evidence="7">Belongs to the snail C2H2-type zinc-finger protein family.</text>
</comment>
<evidence type="ECO:0000313" key="11">
    <source>
        <dbReference type="EMBL" id="OQR79776.1"/>
    </source>
</evidence>
<reference evidence="11 12" key="1">
    <citation type="journal article" date="2017" name="Gigascience">
        <title>Draft genome of the honey bee ectoparasitic mite, Tropilaelaps mercedesae, is shaped by the parasitic life history.</title>
        <authorList>
            <person name="Dong X."/>
            <person name="Armstrong S.D."/>
            <person name="Xia D."/>
            <person name="Makepeace B.L."/>
            <person name="Darby A.C."/>
            <person name="Kadowaki T."/>
        </authorList>
    </citation>
    <scope>NUCLEOTIDE SEQUENCE [LARGE SCALE GENOMIC DNA]</scope>
    <source>
        <strain evidence="11">Wuxi-XJTLU</strain>
    </source>
</reference>
<dbReference type="InterPro" id="IPR036236">
    <property type="entry name" value="Znf_C2H2_sf"/>
</dbReference>
<accession>A0A1V9Y213</accession>
<feature type="compositionally biased region" description="Polar residues" evidence="9">
    <location>
        <begin position="163"/>
        <end position="174"/>
    </location>
</feature>
<dbReference type="Proteomes" id="UP000192247">
    <property type="component" value="Unassembled WGS sequence"/>
</dbReference>
<sequence>MASEDQLRDPCPELVNQHASQSNELNSHICCDEPARPLTIAPMTLDNQNEFETTAGGPVSPENIVRFDKARDGKRHVTSTSFLDKATLMSACQQYNNLRVTSRTARRARQYCSQCDYSTSSSQMLQVHLRRTKHQRRKGAAQSVTQPDSGTQRTIQLDEGSPTGPNSGSTTRDQMTIMPISESRLEPRPQSSLGNVCKGPARFQQKSRTRQIQTEETTRPSETEEHQDGAFIPDPYYSCPQADCSFWSHQSEPVVAHVRLKHAELRSVKRSMLSLRRRCPRCPYESAHLGNMRIHVMARHSNRRPHLCHLCGRSFADKSYYNIHMKRHSKDLRYACELCEARFLQPSHLRRHIRARHHQPAQPATSKTALAIDKTTLPNKSATHVQPARSNLASTRDNVTSQGRACSSVYPASLAERSSSKPPVPQAASRDAGANAQSESPFQGQTNEFGLTLQIDRVRCQIFECIDCNTFFLSFHRLKAHVEREHPASLR</sequence>
<keyword evidence="3" id="KW-0677">Repeat</keyword>
<evidence type="ECO:0000256" key="3">
    <source>
        <dbReference type="ARBA" id="ARBA00022737"/>
    </source>
</evidence>
<keyword evidence="5" id="KW-0862">Zinc</keyword>
<feature type="compositionally biased region" description="Polar residues" evidence="9">
    <location>
        <begin position="142"/>
        <end position="155"/>
    </location>
</feature>
<dbReference type="InterPro" id="IPR013087">
    <property type="entry name" value="Znf_C2H2_type"/>
</dbReference>
<feature type="domain" description="C2H2-type" evidence="10">
    <location>
        <begin position="334"/>
        <end position="363"/>
    </location>
</feature>
<keyword evidence="2" id="KW-0479">Metal-binding</keyword>
<evidence type="ECO:0000256" key="7">
    <source>
        <dbReference type="ARBA" id="ARBA00037948"/>
    </source>
</evidence>
<feature type="compositionally biased region" description="Basic residues" evidence="9">
    <location>
        <begin position="129"/>
        <end position="139"/>
    </location>
</feature>
<dbReference type="GO" id="GO:0008270">
    <property type="term" value="F:zinc ion binding"/>
    <property type="evidence" value="ECO:0007669"/>
    <property type="project" value="UniProtKB-KW"/>
</dbReference>
<evidence type="ECO:0000313" key="12">
    <source>
        <dbReference type="Proteomes" id="UP000192247"/>
    </source>
</evidence>
<gene>
    <name evidence="11" type="ORF">BIW11_05497</name>
</gene>
<keyword evidence="6" id="KW-0539">Nucleus</keyword>
<dbReference type="PANTHER" id="PTHR24388">
    <property type="entry name" value="ZINC FINGER PROTEIN"/>
    <property type="match status" value="1"/>
</dbReference>
<feature type="compositionally biased region" description="Polar residues" evidence="9">
    <location>
        <begin position="435"/>
        <end position="444"/>
    </location>
</feature>
<feature type="region of interest" description="Disordered" evidence="9">
    <location>
        <begin position="129"/>
        <end position="229"/>
    </location>
</feature>
<dbReference type="OrthoDB" id="6473806at2759"/>
<dbReference type="SMART" id="SM00355">
    <property type="entry name" value="ZnF_C2H2"/>
    <property type="match status" value="6"/>
</dbReference>
<name>A0A1V9Y213_9ACAR</name>
<dbReference type="InterPro" id="IPR050527">
    <property type="entry name" value="Snail/Krueppel_Znf"/>
</dbReference>
<keyword evidence="12" id="KW-1185">Reference proteome</keyword>
<dbReference type="GO" id="GO:0000981">
    <property type="term" value="F:DNA-binding transcription factor activity, RNA polymerase II-specific"/>
    <property type="evidence" value="ECO:0007669"/>
    <property type="project" value="TreeGrafter"/>
</dbReference>
<protein>
    <submittedName>
        <fullName evidence="11">Unconventional myosin-XV-like</fullName>
    </submittedName>
</protein>
<dbReference type="PROSITE" id="PS50157">
    <property type="entry name" value="ZINC_FINGER_C2H2_2"/>
    <property type="match status" value="2"/>
</dbReference>
<organism evidence="11 12">
    <name type="scientific">Tropilaelaps mercedesae</name>
    <dbReference type="NCBI Taxonomy" id="418985"/>
    <lineage>
        <taxon>Eukaryota</taxon>
        <taxon>Metazoa</taxon>
        <taxon>Ecdysozoa</taxon>
        <taxon>Arthropoda</taxon>
        <taxon>Chelicerata</taxon>
        <taxon>Arachnida</taxon>
        <taxon>Acari</taxon>
        <taxon>Parasitiformes</taxon>
        <taxon>Mesostigmata</taxon>
        <taxon>Gamasina</taxon>
        <taxon>Dermanyssoidea</taxon>
        <taxon>Laelapidae</taxon>
        <taxon>Tropilaelaps</taxon>
    </lineage>
</organism>
<evidence type="ECO:0000256" key="5">
    <source>
        <dbReference type="ARBA" id="ARBA00022833"/>
    </source>
</evidence>
<dbReference type="Pfam" id="PF00096">
    <property type="entry name" value="zf-C2H2"/>
    <property type="match status" value="1"/>
</dbReference>
<dbReference type="SUPFAM" id="SSF57667">
    <property type="entry name" value="beta-beta-alpha zinc fingers"/>
    <property type="match status" value="1"/>
</dbReference>
<evidence type="ECO:0000259" key="10">
    <source>
        <dbReference type="PROSITE" id="PS50157"/>
    </source>
</evidence>
<feature type="domain" description="C2H2-type" evidence="10">
    <location>
        <begin position="306"/>
        <end position="333"/>
    </location>
</feature>
<evidence type="ECO:0000256" key="6">
    <source>
        <dbReference type="ARBA" id="ARBA00023242"/>
    </source>
</evidence>
<dbReference type="Gene3D" id="3.30.160.60">
    <property type="entry name" value="Classic Zinc Finger"/>
    <property type="match status" value="3"/>
</dbReference>
<dbReference type="GO" id="GO:0005634">
    <property type="term" value="C:nucleus"/>
    <property type="evidence" value="ECO:0007669"/>
    <property type="project" value="UniProtKB-SubCell"/>
</dbReference>
<evidence type="ECO:0000256" key="9">
    <source>
        <dbReference type="SAM" id="MobiDB-lite"/>
    </source>
</evidence>
<dbReference type="InParanoid" id="A0A1V9Y213"/>
<evidence type="ECO:0000256" key="1">
    <source>
        <dbReference type="ARBA" id="ARBA00004123"/>
    </source>
</evidence>
<comment type="subcellular location">
    <subcellularLocation>
        <location evidence="1">Nucleus</location>
    </subcellularLocation>
</comment>
<dbReference type="PROSITE" id="PS00028">
    <property type="entry name" value="ZINC_FINGER_C2H2_1"/>
    <property type="match status" value="3"/>
</dbReference>
<feature type="compositionally biased region" description="Basic and acidic residues" evidence="9">
    <location>
        <begin position="216"/>
        <end position="228"/>
    </location>
</feature>
<evidence type="ECO:0000256" key="4">
    <source>
        <dbReference type="ARBA" id="ARBA00022771"/>
    </source>
</evidence>
<dbReference type="GO" id="GO:0000978">
    <property type="term" value="F:RNA polymerase II cis-regulatory region sequence-specific DNA binding"/>
    <property type="evidence" value="ECO:0007669"/>
    <property type="project" value="TreeGrafter"/>
</dbReference>
<feature type="region of interest" description="Disordered" evidence="9">
    <location>
        <begin position="376"/>
        <end position="444"/>
    </location>
</feature>
<evidence type="ECO:0000256" key="8">
    <source>
        <dbReference type="PROSITE-ProRule" id="PRU00042"/>
    </source>
</evidence>
<dbReference type="AlphaFoldDB" id="A0A1V9Y213"/>